<feature type="compositionally biased region" description="Basic residues" evidence="1">
    <location>
        <begin position="140"/>
        <end position="160"/>
    </location>
</feature>
<dbReference type="EMBL" id="AZIM01001035">
    <property type="protein sequence ID" value="ETE68364.1"/>
    <property type="molecule type" value="Genomic_DNA"/>
</dbReference>
<sequence>MDYSHRVVAAILTYLTSPGCYNLLPVAPSGQNISAGLTPQEVPESSQGGWELTTREGQVQQQREWEDPPGSRGKVSSQDSPGGQSGGRGGAGGFFPKVIEVCGLSKTNAHQGRKGGSRAKNGRKQRQGRKKKGMKESRERRKKKDGRRKEGKKKRKGRKERLREKREKREENMGERRRCEGKGRKEGRNFFGLPEKFWAPLCS</sequence>
<evidence type="ECO:0000313" key="2">
    <source>
        <dbReference type="EMBL" id="ETE68364.1"/>
    </source>
</evidence>
<protein>
    <submittedName>
        <fullName evidence="2">Chromatin assembly factor 1 subunit A</fullName>
    </submittedName>
</protein>
<reference evidence="2 3" key="1">
    <citation type="journal article" date="2013" name="Proc. Natl. Acad. Sci. U.S.A.">
        <title>The king cobra genome reveals dynamic gene evolution and adaptation in the snake venom system.</title>
        <authorList>
            <person name="Vonk F.J."/>
            <person name="Casewell N.R."/>
            <person name="Henkel C.V."/>
            <person name="Heimberg A.M."/>
            <person name="Jansen H.J."/>
            <person name="McCleary R.J."/>
            <person name="Kerkkamp H.M."/>
            <person name="Vos R.A."/>
            <person name="Guerreiro I."/>
            <person name="Calvete J.J."/>
            <person name="Wuster W."/>
            <person name="Woods A.E."/>
            <person name="Logan J.M."/>
            <person name="Harrison R.A."/>
            <person name="Castoe T.A."/>
            <person name="de Koning A.P."/>
            <person name="Pollock D.D."/>
            <person name="Yandell M."/>
            <person name="Calderon D."/>
            <person name="Renjifo C."/>
            <person name="Currier R.B."/>
            <person name="Salgado D."/>
            <person name="Pla D."/>
            <person name="Sanz L."/>
            <person name="Hyder A.S."/>
            <person name="Ribeiro J.M."/>
            <person name="Arntzen J.W."/>
            <person name="van den Thillart G.E."/>
            <person name="Boetzer M."/>
            <person name="Pirovano W."/>
            <person name="Dirks R.P."/>
            <person name="Spaink H.P."/>
            <person name="Duboule D."/>
            <person name="McGlinn E."/>
            <person name="Kini R.M."/>
            <person name="Richardson M.K."/>
        </authorList>
    </citation>
    <scope>NUCLEOTIDE SEQUENCE</scope>
    <source>
        <tissue evidence="2">Blood</tissue>
    </source>
</reference>
<feature type="compositionally biased region" description="Basic and acidic residues" evidence="1">
    <location>
        <begin position="161"/>
        <end position="188"/>
    </location>
</feature>
<accession>V8P1H0</accession>
<gene>
    <name evidence="2" type="primary">Chaf1a</name>
    <name evidence="2" type="ORF">L345_05843</name>
</gene>
<dbReference type="AlphaFoldDB" id="V8P1H0"/>
<feature type="compositionally biased region" description="Polar residues" evidence="1">
    <location>
        <begin position="35"/>
        <end position="48"/>
    </location>
</feature>
<keyword evidence="3" id="KW-1185">Reference proteome</keyword>
<organism evidence="2 3">
    <name type="scientific">Ophiophagus hannah</name>
    <name type="common">King cobra</name>
    <name type="synonym">Naja hannah</name>
    <dbReference type="NCBI Taxonomy" id="8665"/>
    <lineage>
        <taxon>Eukaryota</taxon>
        <taxon>Metazoa</taxon>
        <taxon>Chordata</taxon>
        <taxon>Craniata</taxon>
        <taxon>Vertebrata</taxon>
        <taxon>Euteleostomi</taxon>
        <taxon>Lepidosauria</taxon>
        <taxon>Squamata</taxon>
        <taxon>Bifurcata</taxon>
        <taxon>Unidentata</taxon>
        <taxon>Episquamata</taxon>
        <taxon>Toxicofera</taxon>
        <taxon>Serpentes</taxon>
        <taxon>Colubroidea</taxon>
        <taxon>Elapidae</taxon>
        <taxon>Elapinae</taxon>
        <taxon>Ophiophagus</taxon>
    </lineage>
</organism>
<name>V8P1H0_OPHHA</name>
<feature type="compositionally biased region" description="Basic residues" evidence="1">
    <location>
        <begin position="111"/>
        <end position="133"/>
    </location>
</feature>
<feature type="non-terminal residue" evidence="2">
    <location>
        <position position="1"/>
    </location>
</feature>
<evidence type="ECO:0000313" key="3">
    <source>
        <dbReference type="Proteomes" id="UP000018936"/>
    </source>
</evidence>
<evidence type="ECO:0000256" key="1">
    <source>
        <dbReference type="SAM" id="MobiDB-lite"/>
    </source>
</evidence>
<feature type="compositionally biased region" description="Gly residues" evidence="1">
    <location>
        <begin position="83"/>
        <end position="93"/>
    </location>
</feature>
<feature type="region of interest" description="Disordered" evidence="1">
    <location>
        <begin position="35"/>
        <end position="190"/>
    </location>
</feature>
<dbReference type="Proteomes" id="UP000018936">
    <property type="component" value="Unassembled WGS sequence"/>
</dbReference>
<proteinExistence type="predicted"/>
<comment type="caution">
    <text evidence="2">The sequence shown here is derived from an EMBL/GenBank/DDBJ whole genome shotgun (WGS) entry which is preliminary data.</text>
</comment>